<accession>A0A9D6QP15</accession>
<dbReference type="Proteomes" id="UP000807850">
    <property type="component" value="Unassembled WGS sequence"/>
</dbReference>
<dbReference type="Pfam" id="PF00480">
    <property type="entry name" value="ROK"/>
    <property type="match status" value="1"/>
</dbReference>
<comment type="caution">
    <text evidence="1">The sequence shown here is derived from an EMBL/GenBank/DDBJ whole genome shotgun (WGS) entry which is preliminary data.</text>
</comment>
<dbReference type="SUPFAM" id="SSF53067">
    <property type="entry name" value="Actin-like ATPase domain"/>
    <property type="match status" value="1"/>
</dbReference>
<protein>
    <submittedName>
        <fullName evidence="1">ROK family protein</fullName>
    </submittedName>
</protein>
<sequence length="147" mass="15719">MSPKTRASARPRTLAVDIGGSHIKAAILDPRGRPASERARVATPDPSTPAAITRAVERLVRQLPDFDRASVGFPGVIVDGRVLSAANLHRAWVGQHVVRRMRAAIGRPTRVANDADIQGRPPLPPDVTVVSNFAGITGGIRLWEDDA</sequence>
<proteinExistence type="predicted"/>
<dbReference type="AlphaFoldDB" id="A0A9D6QP15"/>
<reference evidence="1" key="1">
    <citation type="submission" date="2020-07" db="EMBL/GenBank/DDBJ databases">
        <title>Huge and variable diversity of episymbiotic CPR bacteria and DPANN archaea in groundwater ecosystems.</title>
        <authorList>
            <person name="He C.Y."/>
            <person name="Keren R."/>
            <person name="Whittaker M."/>
            <person name="Farag I.F."/>
            <person name="Doudna J."/>
            <person name="Cate J.H.D."/>
            <person name="Banfield J.F."/>
        </authorList>
    </citation>
    <scope>NUCLEOTIDE SEQUENCE</scope>
    <source>
        <strain evidence="1">NC_groundwater_928_Pr1_S-0.2um_72_17</strain>
    </source>
</reference>
<dbReference type="Gene3D" id="3.30.420.40">
    <property type="match status" value="1"/>
</dbReference>
<organism evidence="1 2">
    <name type="scientific">Eiseniibacteriota bacterium</name>
    <dbReference type="NCBI Taxonomy" id="2212470"/>
    <lineage>
        <taxon>Bacteria</taxon>
        <taxon>Candidatus Eiseniibacteriota</taxon>
    </lineage>
</organism>
<evidence type="ECO:0000313" key="2">
    <source>
        <dbReference type="Proteomes" id="UP000807850"/>
    </source>
</evidence>
<dbReference type="InterPro" id="IPR000600">
    <property type="entry name" value="ROK"/>
</dbReference>
<dbReference type="EMBL" id="JACQAY010000134">
    <property type="protein sequence ID" value="MBI3539484.1"/>
    <property type="molecule type" value="Genomic_DNA"/>
</dbReference>
<name>A0A9D6QP15_UNCEI</name>
<evidence type="ECO:0000313" key="1">
    <source>
        <dbReference type="EMBL" id="MBI3539484.1"/>
    </source>
</evidence>
<gene>
    <name evidence="1" type="ORF">HY076_04345</name>
</gene>
<dbReference type="InterPro" id="IPR043129">
    <property type="entry name" value="ATPase_NBD"/>
</dbReference>